<organism evidence="1 2">
    <name type="scientific">Melastoma candidum</name>
    <dbReference type="NCBI Taxonomy" id="119954"/>
    <lineage>
        <taxon>Eukaryota</taxon>
        <taxon>Viridiplantae</taxon>
        <taxon>Streptophyta</taxon>
        <taxon>Embryophyta</taxon>
        <taxon>Tracheophyta</taxon>
        <taxon>Spermatophyta</taxon>
        <taxon>Magnoliopsida</taxon>
        <taxon>eudicotyledons</taxon>
        <taxon>Gunneridae</taxon>
        <taxon>Pentapetalae</taxon>
        <taxon>rosids</taxon>
        <taxon>malvids</taxon>
        <taxon>Myrtales</taxon>
        <taxon>Melastomataceae</taxon>
        <taxon>Melastomatoideae</taxon>
        <taxon>Melastomateae</taxon>
        <taxon>Melastoma</taxon>
    </lineage>
</organism>
<comment type="caution">
    <text evidence="1">The sequence shown here is derived from an EMBL/GenBank/DDBJ whole genome shotgun (WGS) entry which is preliminary data.</text>
</comment>
<protein>
    <submittedName>
        <fullName evidence="1">Uncharacterized protein</fullName>
    </submittedName>
</protein>
<dbReference type="EMBL" id="CM042891">
    <property type="protein sequence ID" value="KAI4303825.1"/>
    <property type="molecule type" value="Genomic_DNA"/>
</dbReference>
<sequence>MSGTLLEQTQPHSTLLVPILLFLVTFFVLRRFLAASTPASKRRPPSPPTLPVIGNLHQIGTYAHRSLQSLSKRYGPVMLLRFGSALVLVVSSREFAREVIKTHDLVLADRPLSDITGPLLYNGRDISAALTASTGGS</sequence>
<name>A0ACB9L2Q8_9MYRT</name>
<reference evidence="2" key="1">
    <citation type="journal article" date="2023" name="Front. Plant Sci.">
        <title>Chromosomal-level genome assembly of Melastoma candidum provides insights into trichome evolution.</title>
        <authorList>
            <person name="Zhong Y."/>
            <person name="Wu W."/>
            <person name="Sun C."/>
            <person name="Zou P."/>
            <person name="Liu Y."/>
            <person name="Dai S."/>
            <person name="Zhou R."/>
        </authorList>
    </citation>
    <scope>NUCLEOTIDE SEQUENCE [LARGE SCALE GENOMIC DNA]</scope>
</reference>
<gene>
    <name evidence="1" type="ORF">MLD38_039414</name>
</gene>
<evidence type="ECO:0000313" key="2">
    <source>
        <dbReference type="Proteomes" id="UP001057402"/>
    </source>
</evidence>
<dbReference type="Proteomes" id="UP001057402">
    <property type="component" value="Chromosome 12"/>
</dbReference>
<keyword evidence="2" id="KW-1185">Reference proteome</keyword>
<accession>A0ACB9L2Q8</accession>
<evidence type="ECO:0000313" key="1">
    <source>
        <dbReference type="EMBL" id="KAI4303825.1"/>
    </source>
</evidence>
<proteinExistence type="predicted"/>